<sequence length="295" mass="33674">MLNINKQKIGILLIITIFFMLFTISATSASISGPGNVKITDESGNDYGQLSSNTKVYSIEKDKIPKKWKNYENYTFQVAKNKVIKYKASINPNGNPLITNMSGVKVKNAYIDFGDGTKKRTTKWISNAYKKSGWYKITIKFNATFEKCMFLGMESSGTGEIINGTKEYLVYVTNKPQLTISNITSGYTSYANYKKKNINYLDIKVTNIGSTKSKATKIKMWYQKPGDENFGKIYPKLKKYTKSAKLKALSAEKSAIVRIYFNIPKKYQKLWKNIKLDSLNRVNQIDRDATLYKIR</sequence>
<name>A0A644T7N2_9ZZZZ</name>
<reference evidence="1" key="1">
    <citation type="submission" date="2019-08" db="EMBL/GenBank/DDBJ databases">
        <authorList>
            <person name="Kucharzyk K."/>
            <person name="Murdoch R.W."/>
            <person name="Higgins S."/>
            <person name="Loffler F."/>
        </authorList>
    </citation>
    <scope>NUCLEOTIDE SEQUENCE</scope>
</reference>
<organism evidence="1">
    <name type="scientific">bioreactor metagenome</name>
    <dbReference type="NCBI Taxonomy" id="1076179"/>
    <lineage>
        <taxon>unclassified sequences</taxon>
        <taxon>metagenomes</taxon>
        <taxon>ecological metagenomes</taxon>
    </lineage>
</organism>
<comment type="caution">
    <text evidence="1">The sequence shown here is derived from an EMBL/GenBank/DDBJ whole genome shotgun (WGS) entry which is preliminary data.</text>
</comment>
<dbReference type="AlphaFoldDB" id="A0A644T7N2"/>
<evidence type="ECO:0000313" key="1">
    <source>
        <dbReference type="EMBL" id="MPL62946.1"/>
    </source>
</evidence>
<protein>
    <submittedName>
        <fullName evidence="1">Uncharacterized protein</fullName>
    </submittedName>
</protein>
<proteinExistence type="predicted"/>
<dbReference type="EMBL" id="VSSQ01000019">
    <property type="protein sequence ID" value="MPL62946.1"/>
    <property type="molecule type" value="Genomic_DNA"/>
</dbReference>
<gene>
    <name evidence="1" type="ORF">SDC9_08566</name>
</gene>
<accession>A0A644T7N2</accession>